<sequence>MAKTPEGWVKDRIKEILDERKLKYFMPMTMGYGKSGEPDFDVCLYGISVKVETKEDALRHRRGERITRGPNKGQVVRQGAPTILQQQVMCEIRASGGITLLVDRHNYKGLAAFIDEVRALIQSETLNLPFTGWLRQIVACAIRNDVYYNHVPEVVCLSTQ</sequence>
<dbReference type="RefSeq" id="WP_095585983.1">
    <property type="nucleotide sequence ID" value="NZ_MRVZ01000012.1"/>
</dbReference>
<name>A0A2A2CFS2_ECOLX</name>
<gene>
    <name evidence="1" type="ORF">BTQ06_04650</name>
</gene>
<accession>A0A2A2CFS2</accession>
<dbReference type="AlphaFoldDB" id="A0A2A2CFS2"/>
<protein>
    <submittedName>
        <fullName evidence="1">Uncharacterized protein</fullName>
    </submittedName>
</protein>
<comment type="caution">
    <text evidence="1">The sequence shown here is derived from an EMBL/GenBank/DDBJ whole genome shotgun (WGS) entry which is preliminary data.</text>
</comment>
<evidence type="ECO:0000313" key="2">
    <source>
        <dbReference type="Proteomes" id="UP000218543"/>
    </source>
</evidence>
<dbReference type="Proteomes" id="UP000218543">
    <property type="component" value="Unassembled WGS sequence"/>
</dbReference>
<reference evidence="1 2" key="1">
    <citation type="submission" date="2016-12" db="EMBL/GenBank/DDBJ databases">
        <title>Real-Time Genomic Investigation Underlying the Public Health Response to a Shiga Toxin-Producing Escherichia Coli O26:H11 Outbreak in a Nursery.</title>
        <authorList>
            <person name="Ferdous M."/>
            <person name="Moran-Gilad J."/>
            <person name="Rossen J.W."/>
            <person name="Gdalevich M."/>
        </authorList>
    </citation>
    <scope>NUCLEOTIDE SEQUENCE [LARGE SCALE GENOMIC DNA]</scope>
    <source>
        <strain evidence="1 2">STEC 514-2</strain>
    </source>
</reference>
<organism evidence="1 2">
    <name type="scientific">Escherichia coli</name>
    <dbReference type="NCBI Taxonomy" id="562"/>
    <lineage>
        <taxon>Bacteria</taxon>
        <taxon>Pseudomonadati</taxon>
        <taxon>Pseudomonadota</taxon>
        <taxon>Gammaproteobacteria</taxon>
        <taxon>Enterobacterales</taxon>
        <taxon>Enterobacteriaceae</taxon>
        <taxon>Escherichia</taxon>
    </lineage>
</organism>
<evidence type="ECO:0000313" key="1">
    <source>
        <dbReference type="EMBL" id="PAU25778.1"/>
    </source>
</evidence>
<proteinExistence type="predicted"/>
<dbReference type="EMBL" id="MRVZ01000012">
    <property type="protein sequence ID" value="PAU25778.1"/>
    <property type="molecule type" value="Genomic_DNA"/>
</dbReference>